<sequence>CTLITACPIVYLPYLWLNNSYQKTRTSISNVHLLRFFKPYTANNSAPESCLIVLNIEPQRRKSNVFKETRICVSILYNLKYTKNHKKLNNVPTISFDFKNDDCNY</sequence>
<dbReference type="EMBL" id="BMAW01025990">
    <property type="protein sequence ID" value="GFT94851.1"/>
    <property type="molecule type" value="Genomic_DNA"/>
</dbReference>
<name>A0A8X6Q195_NEPPI</name>
<gene>
    <name evidence="1" type="ORF">NPIL_366381</name>
</gene>
<proteinExistence type="predicted"/>
<feature type="non-terminal residue" evidence="1">
    <location>
        <position position="105"/>
    </location>
</feature>
<dbReference type="AlphaFoldDB" id="A0A8X6Q195"/>
<evidence type="ECO:0000313" key="1">
    <source>
        <dbReference type="EMBL" id="GFT94851.1"/>
    </source>
</evidence>
<keyword evidence="2" id="KW-1185">Reference proteome</keyword>
<accession>A0A8X6Q195</accession>
<reference evidence="1" key="1">
    <citation type="submission" date="2020-08" db="EMBL/GenBank/DDBJ databases">
        <title>Multicomponent nature underlies the extraordinary mechanical properties of spider dragline silk.</title>
        <authorList>
            <person name="Kono N."/>
            <person name="Nakamura H."/>
            <person name="Mori M."/>
            <person name="Yoshida Y."/>
            <person name="Ohtoshi R."/>
            <person name="Malay A.D."/>
            <person name="Moran D.A.P."/>
            <person name="Tomita M."/>
            <person name="Numata K."/>
            <person name="Arakawa K."/>
        </authorList>
    </citation>
    <scope>NUCLEOTIDE SEQUENCE</scope>
</reference>
<evidence type="ECO:0000313" key="2">
    <source>
        <dbReference type="Proteomes" id="UP000887013"/>
    </source>
</evidence>
<protein>
    <submittedName>
        <fullName evidence="1">Uncharacterized protein</fullName>
    </submittedName>
</protein>
<comment type="caution">
    <text evidence="1">The sequence shown here is derived from an EMBL/GenBank/DDBJ whole genome shotgun (WGS) entry which is preliminary data.</text>
</comment>
<organism evidence="1 2">
    <name type="scientific">Nephila pilipes</name>
    <name type="common">Giant wood spider</name>
    <name type="synonym">Nephila maculata</name>
    <dbReference type="NCBI Taxonomy" id="299642"/>
    <lineage>
        <taxon>Eukaryota</taxon>
        <taxon>Metazoa</taxon>
        <taxon>Ecdysozoa</taxon>
        <taxon>Arthropoda</taxon>
        <taxon>Chelicerata</taxon>
        <taxon>Arachnida</taxon>
        <taxon>Araneae</taxon>
        <taxon>Araneomorphae</taxon>
        <taxon>Entelegynae</taxon>
        <taxon>Araneoidea</taxon>
        <taxon>Nephilidae</taxon>
        <taxon>Nephila</taxon>
    </lineage>
</organism>
<dbReference type="Proteomes" id="UP000887013">
    <property type="component" value="Unassembled WGS sequence"/>
</dbReference>